<dbReference type="Pfam" id="PF22725">
    <property type="entry name" value="GFO_IDH_MocA_C3"/>
    <property type="match status" value="1"/>
</dbReference>
<accession>A0A382M662</accession>
<feature type="domain" description="Gfo/Idh/MocA-like oxidoreductase N-terminal" evidence="2">
    <location>
        <begin position="8"/>
        <end position="117"/>
    </location>
</feature>
<sequence>MAGSVAVAAVAVGRIGVFHARHVQEVAQETGMCQLVAVADRHADTAKRVAAELSNQRDEVLAFDSPEALAEAGVADAAVVASRTIDHRRDTTALVEAGIRVLLEKPLGDSLAEARDLGGWLDGDERRNQAVMMAFQRRYDAPLLRAKVLLDGGAVGTLFKVVSILEDPEPPPPGYQSSGLLTDMGVHNADEVLWLTGKALTAVTGMGSRLHNQKID</sequence>
<evidence type="ECO:0000259" key="2">
    <source>
        <dbReference type="Pfam" id="PF01408"/>
    </source>
</evidence>
<dbReference type="AlphaFoldDB" id="A0A382M662"/>
<dbReference type="GO" id="GO:0016491">
    <property type="term" value="F:oxidoreductase activity"/>
    <property type="evidence" value="ECO:0007669"/>
    <property type="project" value="UniProtKB-KW"/>
</dbReference>
<dbReference type="GO" id="GO:0000166">
    <property type="term" value="F:nucleotide binding"/>
    <property type="evidence" value="ECO:0007669"/>
    <property type="project" value="InterPro"/>
</dbReference>
<dbReference type="InterPro" id="IPR036291">
    <property type="entry name" value="NAD(P)-bd_dom_sf"/>
</dbReference>
<dbReference type="EMBL" id="UINC01090692">
    <property type="protein sequence ID" value="SVC42862.1"/>
    <property type="molecule type" value="Genomic_DNA"/>
</dbReference>
<dbReference type="InterPro" id="IPR000683">
    <property type="entry name" value="Gfo/Idh/MocA-like_OxRdtase_N"/>
</dbReference>
<organism evidence="4">
    <name type="scientific">marine metagenome</name>
    <dbReference type="NCBI Taxonomy" id="408172"/>
    <lineage>
        <taxon>unclassified sequences</taxon>
        <taxon>metagenomes</taxon>
        <taxon>ecological metagenomes</taxon>
    </lineage>
</organism>
<proteinExistence type="predicted"/>
<evidence type="ECO:0000313" key="4">
    <source>
        <dbReference type="EMBL" id="SVC42862.1"/>
    </source>
</evidence>
<dbReference type="Gene3D" id="3.40.50.720">
    <property type="entry name" value="NAD(P)-binding Rossmann-like Domain"/>
    <property type="match status" value="1"/>
</dbReference>
<gene>
    <name evidence="4" type="ORF">METZ01_LOCUS295716</name>
</gene>
<protein>
    <submittedName>
        <fullName evidence="4">Uncharacterized protein</fullName>
    </submittedName>
</protein>
<dbReference type="PANTHER" id="PTHR42840:SF3">
    <property type="entry name" value="BINDING ROSSMANN FOLD OXIDOREDUCTASE, PUTATIVE (AFU_ORTHOLOGUE AFUA_2G10240)-RELATED"/>
    <property type="match status" value="1"/>
</dbReference>
<keyword evidence="1" id="KW-0560">Oxidoreductase</keyword>
<name>A0A382M662_9ZZZZ</name>
<dbReference type="SUPFAM" id="SSF51735">
    <property type="entry name" value="NAD(P)-binding Rossmann-fold domains"/>
    <property type="match status" value="1"/>
</dbReference>
<dbReference type="Pfam" id="PF01408">
    <property type="entry name" value="GFO_IDH_MocA"/>
    <property type="match status" value="1"/>
</dbReference>
<feature type="domain" description="GFO/IDH/MocA-like oxidoreductase" evidence="3">
    <location>
        <begin position="144"/>
        <end position="213"/>
    </location>
</feature>
<feature type="non-terminal residue" evidence="4">
    <location>
        <position position="216"/>
    </location>
</feature>
<dbReference type="InterPro" id="IPR055170">
    <property type="entry name" value="GFO_IDH_MocA-like_dom"/>
</dbReference>
<reference evidence="4" key="1">
    <citation type="submission" date="2018-05" db="EMBL/GenBank/DDBJ databases">
        <authorList>
            <person name="Lanie J.A."/>
            <person name="Ng W.-L."/>
            <person name="Kazmierczak K.M."/>
            <person name="Andrzejewski T.M."/>
            <person name="Davidsen T.M."/>
            <person name="Wayne K.J."/>
            <person name="Tettelin H."/>
            <person name="Glass J.I."/>
            <person name="Rusch D."/>
            <person name="Podicherti R."/>
            <person name="Tsui H.-C.T."/>
            <person name="Winkler M.E."/>
        </authorList>
    </citation>
    <scope>NUCLEOTIDE SEQUENCE</scope>
</reference>
<evidence type="ECO:0000259" key="3">
    <source>
        <dbReference type="Pfam" id="PF22725"/>
    </source>
</evidence>
<dbReference type="Gene3D" id="3.30.360.10">
    <property type="entry name" value="Dihydrodipicolinate Reductase, domain 2"/>
    <property type="match status" value="1"/>
</dbReference>
<dbReference type="SUPFAM" id="SSF55347">
    <property type="entry name" value="Glyceraldehyde-3-phosphate dehydrogenase-like, C-terminal domain"/>
    <property type="match status" value="1"/>
</dbReference>
<evidence type="ECO:0000256" key="1">
    <source>
        <dbReference type="ARBA" id="ARBA00023002"/>
    </source>
</evidence>
<dbReference type="PANTHER" id="PTHR42840">
    <property type="entry name" value="NAD(P)-BINDING ROSSMANN-FOLD SUPERFAMILY PROTEIN-RELATED"/>
    <property type="match status" value="1"/>
</dbReference>